<sequence length="243" mass="25996">MKAIIVLFGGLCLCFAAPVSYHPTSFFLQLYVSDAAPWGLRTLLTEVKETLANVNRNTKTDQPAVEVPHEEQSRPSTGVSVQAPEPGPAHSPDPNTAAPGAAQINLVISTQPQQPQAGSPPPQDTPTDPNTLLLPPCSQTAAQQPSAQVTPCYVIYNGFHHPGLSPFLPHTSLPMGSHLNPYTYPGIGYSYGVSPINPMLNPYARYNSPIDPHIHPFAGPMSPPLGMTPPIIFRQGQTPSRGQ</sequence>
<protein>
    <submittedName>
        <fullName evidence="3">Uncharacterized protein</fullName>
    </submittedName>
</protein>
<dbReference type="Proteomes" id="UP001591681">
    <property type="component" value="Unassembled WGS sequence"/>
</dbReference>
<keyword evidence="4" id="KW-1185">Reference proteome</keyword>
<gene>
    <name evidence="3" type="ORF">ACEWY4_011514</name>
</gene>
<evidence type="ECO:0000313" key="4">
    <source>
        <dbReference type="Proteomes" id="UP001591681"/>
    </source>
</evidence>
<accession>A0ABD1JXU2</accession>
<organism evidence="3 4">
    <name type="scientific">Coilia grayii</name>
    <name type="common">Gray's grenadier anchovy</name>
    <dbReference type="NCBI Taxonomy" id="363190"/>
    <lineage>
        <taxon>Eukaryota</taxon>
        <taxon>Metazoa</taxon>
        <taxon>Chordata</taxon>
        <taxon>Craniata</taxon>
        <taxon>Vertebrata</taxon>
        <taxon>Euteleostomi</taxon>
        <taxon>Actinopterygii</taxon>
        <taxon>Neopterygii</taxon>
        <taxon>Teleostei</taxon>
        <taxon>Clupei</taxon>
        <taxon>Clupeiformes</taxon>
        <taxon>Clupeoidei</taxon>
        <taxon>Engraulidae</taxon>
        <taxon>Coilinae</taxon>
        <taxon>Coilia</taxon>
    </lineage>
</organism>
<keyword evidence="2" id="KW-0732">Signal</keyword>
<comment type="caution">
    <text evidence="3">The sequence shown here is derived from an EMBL/GenBank/DDBJ whole genome shotgun (WGS) entry which is preliminary data.</text>
</comment>
<feature type="compositionally biased region" description="Low complexity" evidence="1">
    <location>
        <begin position="125"/>
        <end position="136"/>
    </location>
</feature>
<reference evidence="3 4" key="1">
    <citation type="submission" date="2024-09" db="EMBL/GenBank/DDBJ databases">
        <title>A chromosome-level genome assembly of Gray's grenadier anchovy, Coilia grayii.</title>
        <authorList>
            <person name="Fu Z."/>
        </authorList>
    </citation>
    <scope>NUCLEOTIDE SEQUENCE [LARGE SCALE GENOMIC DNA]</scope>
    <source>
        <strain evidence="3">G4</strain>
        <tissue evidence="3">Muscle</tissue>
    </source>
</reference>
<name>A0ABD1JXU2_9TELE</name>
<proteinExistence type="predicted"/>
<evidence type="ECO:0000256" key="1">
    <source>
        <dbReference type="SAM" id="MobiDB-lite"/>
    </source>
</evidence>
<feature type="region of interest" description="Disordered" evidence="1">
    <location>
        <begin position="111"/>
        <end position="141"/>
    </location>
</feature>
<feature type="signal peptide" evidence="2">
    <location>
        <begin position="1"/>
        <end position="16"/>
    </location>
</feature>
<evidence type="ECO:0000256" key="2">
    <source>
        <dbReference type="SAM" id="SignalP"/>
    </source>
</evidence>
<dbReference type="AlphaFoldDB" id="A0ABD1JXU2"/>
<evidence type="ECO:0000313" key="3">
    <source>
        <dbReference type="EMBL" id="KAL2091716.1"/>
    </source>
</evidence>
<feature type="region of interest" description="Disordered" evidence="1">
    <location>
        <begin position="55"/>
        <end position="99"/>
    </location>
</feature>
<dbReference type="EMBL" id="JBHFQA010000010">
    <property type="protein sequence ID" value="KAL2091716.1"/>
    <property type="molecule type" value="Genomic_DNA"/>
</dbReference>
<feature type="chain" id="PRO_5044885071" evidence="2">
    <location>
        <begin position="17"/>
        <end position="243"/>
    </location>
</feature>